<dbReference type="Gene3D" id="3.40.630.30">
    <property type="match status" value="1"/>
</dbReference>
<dbReference type="CDD" id="cd04301">
    <property type="entry name" value="NAT_SF"/>
    <property type="match status" value="1"/>
</dbReference>
<reference evidence="2" key="1">
    <citation type="submission" date="2022-11" db="EMBL/GenBank/DDBJ databases">
        <authorList>
            <person name="Morgan W.R."/>
            <person name="Tartar A."/>
        </authorList>
    </citation>
    <scope>NUCLEOTIDE SEQUENCE</scope>
    <source>
        <strain evidence="2">ARSEF 373</strain>
    </source>
</reference>
<dbReference type="PANTHER" id="PTHR13355:SF22">
    <property type="entry name" value="SLL0786 PROTEIN"/>
    <property type="match status" value="1"/>
</dbReference>
<dbReference type="SUPFAM" id="SSF55729">
    <property type="entry name" value="Acyl-CoA N-acyltransferases (Nat)"/>
    <property type="match status" value="1"/>
</dbReference>
<dbReference type="GO" id="GO:0008080">
    <property type="term" value="F:N-acetyltransferase activity"/>
    <property type="evidence" value="ECO:0007669"/>
    <property type="project" value="TreeGrafter"/>
</dbReference>
<organism evidence="2 3">
    <name type="scientific">Lagenidium giganteum</name>
    <dbReference type="NCBI Taxonomy" id="4803"/>
    <lineage>
        <taxon>Eukaryota</taxon>
        <taxon>Sar</taxon>
        <taxon>Stramenopiles</taxon>
        <taxon>Oomycota</taxon>
        <taxon>Peronosporomycetes</taxon>
        <taxon>Pythiales</taxon>
        <taxon>Pythiaceae</taxon>
    </lineage>
</organism>
<reference evidence="2" key="2">
    <citation type="journal article" date="2023" name="Microbiol Resour">
        <title>Decontamination and Annotation of the Draft Genome Sequence of the Oomycete Lagenidium giganteum ARSEF 373.</title>
        <authorList>
            <person name="Morgan W.R."/>
            <person name="Tartar A."/>
        </authorList>
    </citation>
    <scope>NUCLEOTIDE SEQUENCE</scope>
    <source>
        <strain evidence="2">ARSEF 373</strain>
    </source>
</reference>
<dbReference type="InterPro" id="IPR039143">
    <property type="entry name" value="GNPNAT1-like"/>
</dbReference>
<dbReference type="Proteomes" id="UP001146120">
    <property type="component" value="Unassembled WGS sequence"/>
</dbReference>
<evidence type="ECO:0000313" key="2">
    <source>
        <dbReference type="EMBL" id="DAZ95618.1"/>
    </source>
</evidence>
<dbReference type="InterPro" id="IPR000182">
    <property type="entry name" value="GNAT_dom"/>
</dbReference>
<dbReference type="PANTHER" id="PTHR13355">
    <property type="entry name" value="GLUCOSAMINE 6-PHOSPHATE N-ACETYLTRANSFERASE"/>
    <property type="match status" value="1"/>
</dbReference>
<dbReference type="InterPro" id="IPR016181">
    <property type="entry name" value="Acyl_CoA_acyltransferase"/>
</dbReference>
<evidence type="ECO:0000259" key="1">
    <source>
        <dbReference type="PROSITE" id="PS51186"/>
    </source>
</evidence>
<proteinExistence type="predicted"/>
<dbReference type="PROSITE" id="PS51186">
    <property type="entry name" value="GNAT"/>
    <property type="match status" value="1"/>
</dbReference>
<sequence>MPLIVERVTSSEMKQEAMNVRFRVFVDEQKFAAEIEIDEQDDLPTTVHFIGKDSETNEYVAVARCMVDKATRKGKIGRVAVLSKCRGKGFGFQIMQGIEAIMKGEVDSLSMHSQYDKKGFYEKCGYHCPTDEVFIEEGVEHCFMTKTIA</sequence>
<dbReference type="Pfam" id="PF13673">
    <property type="entry name" value="Acetyltransf_10"/>
    <property type="match status" value="1"/>
</dbReference>
<comment type="caution">
    <text evidence="2">The sequence shown here is derived from an EMBL/GenBank/DDBJ whole genome shotgun (WGS) entry which is preliminary data.</text>
</comment>
<dbReference type="AlphaFoldDB" id="A0AAV2YQN1"/>
<dbReference type="EMBL" id="DAKRPA010000196">
    <property type="protein sequence ID" value="DAZ95618.1"/>
    <property type="molecule type" value="Genomic_DNA"/>
</dbReference>
<feature type="domain" description="N-acetyltransferase" evidence="1">
    <location>
        <begin position="3"/>
        <end position="149"/>
    </location>
</feature>
<gene>
    <name evidence="2" type="ORF">N0F65_002247</name>
</gene>
<keyword evidence="3" id="KW-1185">Reference proteome</keyword>
<accession>A0AAV2YQN1</accession>
<name>A0AAV2YQN1_9STRA</name>
<protein>
    <recommendedName>
        <fullName evidence="1">N-acetyltransferase domain-containing protein</fullName>
    </recommendedName>
</protein>
<evidence type="ECO:0000313" key="3">
    <source>
        <dbReference type="Proteomes" id="UP001146120"/>
    </source>
</evidence>